<dbReference type="Proteomes" id="UP000654370">
    <property type="component" value="Unassembled WGS sequence"/>
</dbReference>
<feature type="transmembrane region" description="Helical" evidence="6">
    <location>
        <begin position="48"/>
        <end position="65"/>
    </location>
</feature>
<evidence type="ECO:0000313" key="8">
    <source>
        <dbReference type="Proteomes" id="UP000654370"/>
    </source>
</evidence>
<evidence type="ECO:0008006" key="9">
    <source>
        <dbReference type="Google" id="ProtNLM"/>
    </source>
</evidence>
<evidence type="ECO:0000256" key="5">
    <source>
        <dbReference type="ARBA" id="ARBA00023136"/>
    </source>
</evidence>
<evidence type="ECO:0000313" key="7">
    <source>
        <dbReference type="EMBL" id="KAG2185027.1"/>
    </source>
</evidence>
<keyword evidence="2" id="KW-0813">Transport</keyword>
<comment type="subcellular location">
    <subcellularLocation>
        <location evidence="1">Membrane</location>
        <topology evidence="1">Multi-pass membrane protein</topology>
    </subcellularLocation>
</comment>
<dbReference type="InterPro" id="IPR011701">
    <property type="entry name" value="MFS"/>
</dbReference>
<keyword evidence="3 6" id="KW-0812">Transmembrane</keyword>
<keyword evidence="8" id="KW-1185">Reference proteome</keyword>
<feature type="transmembrane region" description="Helical" evidence="6">
    <location>
        <begin position="298"/>
        <end position="318"/>
    </location>
</feature>
<keyword evidence="4 6" id="KW-1133">Transmembrane helix</keyword>
<dbReference type="SUPFAM" id="SSF103473">
    <property type="entry name" value="MFS general substrate transporter"/>
    <property type="match status" value="1"/>
</dbReference>
<dbReference type="AlphaFoldDB" id="A0A8H7Q315"/>
<comment type="caution">
    <text evidence="7">The sequence shown here is derived from an EMBL/GenBank/DDBJ whole genome shotgun (WGS) entry which is preliminary data.</text>
</comment>
<evidence type="ECO:0000256" key="2">
    <source>
        <dbReference type="ARBA" id="ARBA00022448"/>
    </source>
</evidence>
<reference evidence="7" key="1">
    <citation type="submission" date="2020-12" db="EMBL/GenBank/DDBJ databases">
        <title>Metabolic potential, ecology and presence of endohyphal bacteria is reflected in genomic diversity of Mucoromycotina.</title>
        <authorList>
            <person name="Muszewska A."/>
            <person name="Okrasinska A."/>
            <person name="Steczkiewicz K."/>
            <person name="Drgas O."/>
            <person name="Orlowska M."/>
            <person name="Perlinska-Lenart U."/>
            <person name="Aleksandrzak-Piekarczyk T."/>
            <person name="Szatraj K."/>
            <person name="Zielenkiewicz U."/>
            <person name="Pilsyk S."/>
            <person name="Malc E."/>
            <person name="Mieczkowski P."/>
            <person name="Kruszewska J.S."/>
            <person name="Biernat P."/>
            <person name="Pawlowska J."/>
        </authorList>
    </citation>
    <scope>NUCLEOTIDE SEQUENCE</scope>
    <source>
        <strain evidence="7">WA0000067209</strain>
    </source>
</reference>
<dbReference type="InterPro" id="IPR036259">
    <property type="entry name" value="MFS_trans_sf"/>
</dbReference>
<sequence>MASNNKLANVSDAGLNDYHANVSHVDERTSQRNNAMEKALVRKLDTKLLPYLCLMYLFAALDRSSLGNAVLDNFEEDLELKPGQFNTAIMIFYAGFLLFQVPSNILLKRYTAKRCKAEIATRIALFYSTSVLSHSFAGILAYYILRLRGASGLAGWQWLFIIEGLPTIAIAIMAFWYLPESPQTCPWLSEEERVLAVTRLTSGDAFDIEDMAPHEINKRNRQEIYEAIIDWKVWLWMLMFFCGSVPNTSVSNFLPIIIKGLGFDDKLAANLMSAPPYMFAAVVMIYMAHSSDKKYERAYHAIVGASLCFTGYLLLLLLTDRSTPSMKRSVATAMAVSANNSAGLLGSHIYKPDDSPRYLRGHSVNLGFISLFMILTLVQRYLLKRQNRIKAVLRESGEHQTLLEQPINRKLIGDRQLNYEYAL</sequence>
<dbReference type="Pfam" id="PF07690">
    <property type="entry name" value="MFS_1"/>
    <property type="match status" value="1"/>
</dbReference>
<feature type="transmembrane region" description="Helical" evidence="6">
    <location>
        <begin position="362"/>
        <end position="383"/>
    </location>
</feature>
<feature type="transmembrane region" description="Helical" evidence="6">
    <location>
        <begin position="156"/>
        <end position="178"/>
    </location>
</feature>
<dbReference type="Gene3D" id="1.20.1250.20">
    <property type="entry name" value="MFS general substrate transporter like domains"/>
    <property type="match status" value="2"/>
</dbReference>
<feature type="transmembrane region" description="Helical" evidence="6">
    <location>
        <begin position="119"/>
        <end position="144"/>
    </location>
</feature>
<dbReference type="PANTHER" id="PTHR43791">
    <property type="entry name" value="PERMEASE-RELATED"/>
    <property type="match status" value="1"/>
</dbReference>
<proteinExistence type="predicted"/>
<protein>
    <recommendedName>
        <fullName evidence="9">High-affinity nicotinic acid transporter</fullName>
    </recommendedName>
</protein>
<organism evidence="7 8">
    <name type="scientific">Mortierella isabellina</name>
    <name type="common">Filamentous fungus</name>
    <name type="synonym">Umbelopsis isabellina</name>
    <dbReference type="NCBI Taxonomy" id="91625"/>
    <lineage>
        <taxon>Eukaryota</taxon>
        <taxon>Fungi</taxon>
        <taxon>Fungi incertae sedis</taxon>
        <taxon>Mucoromycota</taxon>
        <taxon>Mucoromycotina</taxon>
        <taxon>Umbelopsidomycetes</taxon>
        <taxon>Umbelopsidales</taxon>
        <taxon>Umbelopsidaceae</taxon>
        <taxon>Umbelopsis</taxon>
    </lineage>
</organism>
<evidence type="ECO:0000256" key="6">
    <source>
        <dbReference type="SAM" id="Phobius"/>
    </source>
</evidence>
<gene>
    <name evidence="7" type="ORF">INT43_000940</name>
</gene>
<name>A0A8H7Q315_MORIS</name>
<dbReference type="GO" id="GO:0016020">
    <property type="term" value="C:membrane"/>
    <property type="evidence" value="ECO:0007669"/>
    <property type="project" value="UniProtKB-SubCell"/>
</dbReference>
<feature type="transmembrane region" description="Helical" evidence="6">
    <location>
        <begin position="267"/>
        <end position="286"/>
    </location>
</feature>
<keyword evidence="5 6" id="KW-0472">Membrane</keyword>
<evidence type="ECO:0000256" key="3">
    <source>
        <dbReference type="ARBA" id="ARBA00022692"/>
    </source>
</evidence>
<dbReference type="OrthoDB" id="1935484at2759"/>
<feature type="transmembrane region" description="Helical" evidence="6">
    <location>
        <begin position="85"/>
        <end position="107"/>
    </location>
</feature>
<accession>A0A8H7Q315</accession>
<dbReference type="EMBL" id="JAEPQZ010000002">
    <property type="protein sequence ID" value="KAG2185027.1"/>
    <property type="molecule type" value="Genomic_DNA"/>
</dbReference>
<evidence type="ECO:0000256" key="1">
    <source>
        <dbReference type="ARBA" id="ARBA00004141"/>
    </source>
</evidence>
<dbReference type="GO" id="GO:0022857">
    <property type="term" value="F:transmembrane transporter activity"/>
    <property type="evidence" value="ECO:0007669"/>
    <property type="project" value="InterPro"/>
</dbReference>
<evidence type="ECO:0000256" key="4">
    <source>
        <dbReference type="ARBA" id="ARBA00022989"/>
    </source>
</evidence>
<dbReference type="PANTHER" id="PTHR43791:SF36">
    <property type="entry name" value="TRANSPORTER, PUTATIVE (AFU_ORTHOLOGUE AFUA_6G08340)-RELATED"/>
    <property type="match status" value="1"/>
</dbReference>